<dbReference type="STRING" id="999810.G2YFZ2"/>
<dbReference type="CDD" id="cd00067">
    <property type="entry name" value="GAL4"/>
    <property type="match status" value="1"/>
</dbReference>
<dbReference type="PROSITE" id="PS50048">
    <property type="entry name" value="ZN2_CY6_FUNGAL_2"/>
    <property type="match status" value="1"/>
</dbReference>
<dbReference type="Pfam" id="PF00172">
    <property type="entry name" value="Zn_clus"/>
    <property type="match status" value="1"/>
</dbReference>
<dbReference type="GO" id="GO:0000981">
    <property type="term" value="F:DNA-binding transcription factor activity, RNA polymerase II-specific"/>
    <property type="evidence" value="ECO:0007669"/>
    <property type="project" value="InterPro"/>
</dbReference>
<dbReference type="InParanoid" id="G2YFZ2"/>
<dbReference type="Proteomes" id="UP000008177">
    <property type="component" value="Unplaced contigs"/>
</dbReference>
<accession>G2YFZ2</accession>
<dbReference type="AlphaFoldDB" id="G2YFZ2"/>
<keyword evidence="1" id="KW-0539">Nucleus</keyword>
<dbReference type="SMART" id="SM00066">
    <property type="entry name" value="GAL4"/>
    <property type="match status" value="1"/>
</dbReference>
<name>G2YFZ2_BOTF4</name>
<sequence length="261" mass="29410">MASSGAERLPNLSITGRRDKLLMPYTSLKLTDKLCRLNTKIPFRDQVKEEASRYIEQLSKVFFKKENLRGKTWWLSVFYSLVIQSLVRAILKAIVADGGVEIPSSINQYLHLAVRLFVATSGAHDPLVHGIPVQGDRLKALVACDSCKRRKLKCTRWKPFCEACQAFQCPCVYGGKLEINDSEMEDYNFARLSVQQAEWQSSGLNSSGEYLQHMFQDDGQPITVCMSLQVVQWKTSIQVSRSNEDIVSSPILGSHPHAHTC</sequence>
<dbReference type="Gene3D" id="4.10.240.10">
    <property type="entry name" value="Zn(2)-C6 fungal-type DNA-binding domain"/>
    <property type="match status" value="1"/>
</dbReference>
<gene>
    <name evidence="3" type="ORF">BofuT4_P087530.1</name>
</gene>
<dbReference type="InterPro" id="IPR001138">
    <property type="entry name" value="Zn2Cys6_DnaBD"/>
</dbReference>
<dbReference type="SUPFAM" id="SSF57701">
    <property type="entry name" value="Zn2/Cys6 DNA-binding domain"/>
    <property type="match status" value="1"/>
</dbReference>
<protein>
    <submittedName>
        <fullName evidence="3">Similar to transcription factor Cys6</fullName>
    </submittedName>
</protein>
<proteinExistence type="predicted"/>
<evidence type="ECO:0000256" key="1">
    <source>
        <dbReference type="ARBA" id="ARBA00023242"/>
    </source>
</evidence>
<dbReference type="InterPro" id="IPR036864">
    <property type="entry name" value="Zn2-C6_fun-type_DNA-bd_sf"/>
</dbReference>
<evidence type="ECO:0000259" key="2">
    <source>
        <dbReference type="PROSITE" id="PS50048"/>
    </source>
</evidence>
<reference evidence="4" key="1">
    <citation type="journal article" date="2011" name="PLoS Genet.">
        <title>Genomic analysis of the necrotrophic fungal pathogens Sclerotinia sclerotiorum and Botrytis cinerea.</title>
        <authorList>
            <person name="Amselem J."/>
            <person name="Cuomo C.A."/>
            <person name="van Kan J.A."/>
            <person name="Viaud M."/>
            <person name="Benito E.P."/>
            <person name="Couloux A."/>
            <person name="Coutinho P.M."/>
            <person name="de Vries R.P."/>
            <person name="Dyer P.S."/>
            <person name="Fillinger S."/>
            <person name="Fournier E."/>
            <person name="Gout L."/>
            <person name="Hahn M."/>
            <person name="Kohn L."/>
            <person name="Lapalu N."/>
            <person name="Plummer K.M."/>
            <person name="Pradier J.M."/>
            <person name="Quevillon E."/>
            <person name="Sharon A."/>
            <person name="Simon A."/>
            <person name="ten Have A."/>
            <person name="Tudzynski B."/>
            <person name="Tudzynski P."/>
            <person name="Wincker P."/>
            <person name="Andrew M."/>
            <person name="Anthouard V."/>
            <person name="Beever R.E."/>
            <person name="Beffa R."/>
            <person name="Benoit I."/>
            <person name="Bouzid O."/>
            <person name="Brault B."/>
            <person name="Chen Z."/>
            <person name="Choquer M."/>
            <person name="Collemare J."/>
            <person name="Cotton P."/>
            <person name="Danchin E.G."/>
            <person name="Da Silva C."/>
            <person name="Gautier A."/>
            <person name="Giraud C."/>
            <person name="Giraud T."/>
            <person name="Gonzalez C."/>
            <person name="Grossetete S."/>
            <person name="Guldener U."/>
            <person name="Henrissat B."/>
            <person name="Howlett B.J."/>
            <person name="Kodira C."/>
            <person name="Kretschmer M."/>
            <person name="Lappartient A."/>
            <person name="Leroch M."/>
            <person name="Levis C."/>
            <person name="Mauceli E."/>
            <person name="Neuveglise C."/>
            <person name="Oeser B."/>
            <person name="Pearson M."/>
            <person name="Poulain J."/>
            <person name="Poussereau N."/>
            <person name="Quesneville H."/>
            <person name="Rascle C."/>
            <person name="Schumacher J."/>
            <person name="Segurens B."/>
            <person name="Sexton A."/>
            <person name="Silva E."/>
            <person name="Sirven C."/>
            <person name="Soanes D.M."/>
            <person name="Talbot N.J."/>
            <person name="Templeton M."/>
            <person name="Yandava C."/>
            <person name="Yarden O."/>
            <person name="Zeng Q."/>
            <person name="Rollins J.A."/>
            <person name="Lebrun M.H."/>
            <person name="Dickman M."/>
        </authorList>
    </citation>
    <scope>NUCLEOTIDE SEQUENCE [LARGE SCALE GENOMIC DNA]</scope>
    <source>
        <strain evidence="4">T4</strain>
    </source>
</reference>
<dbReference type="OrthoDB" id="3502879at2759"/>
<dbReference type="HOGENOM" id="CLU_1065567_0_0_1"/>
<dbReference type="eggNOG" id="KOG0108">
    <property type="taxonomic scope" value="Eukaryota"/>
</dbReference>
<evidence type="ECO:0000313" key="3">
    <source>
        <dbReference type="EMBL" id="CCD50690.1"/>
    </source>
</evidence>
<dbReference type="GO" id="GO:0008270">
    <property type="term" value="F:zinc ion binding"/>
    <property type="evidence" value="ECO:0007669"/>
    <property type="project" value="InterPro"/>
</dbReference>
<feature type="domain" description="Zn(2)-C6 fungal-type" evidence="2">
    <location>
        <begin position="143"/>
        <end position="173"/>
    </location>
</feature>
<organism evidence="3 4">
    <name type="scientific">Botryotinia fuckeliana (strain T4)</name>
    <name type="common">Noble rot fungus</name>
    <name type="synonym">Botrytis cinerea</name>
    <dbReference type="NCBI Taxonomy" id="999810"/>
    <lineage>
        <taxon>Eukaryota</taxon>
        <taxon>Fungi</taxon>
        <taxon>Dikarya</taxon>
        <taxon>Ascomycota</taxon>
        <taxon>Pezizomycotina</taxon>
        <taxon>Leotiomycetes</taxon>
        <taxon>Helotiales</taxon>
        <taxon>Sclerotiniaceae</taxon>
        <taxon>Botrytis</taxon>
    </lineage>
</organism>
<dbReference type="PROSITE" id="PS00463">
    <property type="entry name" value="ZN2_CY6_FUNGAL_1"/>
    <property type="match status" value="1"/>
</dbReference>
<evidence type="ECO:0000313" key="4">
    <source>
        <dbReference type="Proteomes" id="UP000008177"/>
    </source>
</evidence>
<dbReference type="EMBL" id="FQ790328">
    <property type="protein sequence ID" value="CCD50690.1"/>
    <property type="molecule type" value="Genomic_DNA"/>
</dbReference>